<accession>A0ABY9LIQ8</accession>
<gene>
    <name evidence="2" type="ORF">N1496_04765</name>
</gene>
<dbReference type="RefSeq" id="WP_018366997.1">
    <property type="nucleotide sequence ID" value="NZ_CP104407.1"/>
</dbReference>
<feature type="transmembrane region" description="Helical" evidence="1">
    <location>
        <begin position="160"/>
        <end position="180"/>
    </location>
</feature>
<keyword evidence="1" id="KW-0472">Membrane</keyword>
<sequence length="273" mass="31474">MGSIPLKIIDLLLDDIIEDYYNPIEKKILNTYYLYLIDRDLTIPYDKIAEYVYQNEKSNENNEILNLKINAIISRFQGNSEDKKVLEKNLDKIKNNYTLSQIQKEFIIDNTKKAHNSLEKFKRTALNLERQTKEIEANTYKVAKEIDSFKTTKSEIYTDFIAILGVFSTFVFVMFAGINIARAIFDIGNDLQTMDLSRMITIASLMMIGMLILMYSLLLWLASITGKDFGRCPSEGCVSNACSNVKHIFSRHSFFFGILILLTVISMISHLFF</sequence>
<keyword evidence="1" id="KW-0812">Transmembrane</keyword>
<evidence type="ECO:0000313" key="3">
    <source>
        <dbReference type="Proteomes" id="UP001238096"/>
    </source>
</evidence>
<keyword evidence="3" id="KW-1185">Reference proteome</keyword>
<reference evidence="3" key="1">
    <citation type="submission" date="2022-10" db="EMBL/GenBank/DDBJ databases">
        <title>Streptococcus didelphis as causative of fatal infections in opossums (Didelphis albiventris).</title>
        <authorList>
            <person name="Breyer G.M."/>
            <person name="Da Silva M.E.R.J."/>
            <person name="Siqueira F.M."/>
        </authorList>
    </citation>
    <scope>NUCLEOTIDE SEQUENCE [LARGE SCALE GENOMIC DNA]</scope>
    <source>
        <strain evidence="3">LBVP101/21</strain>
    </source>
</reference>
<dbReference type="EMBL" id="CP110509">
    <property type="protein sequence ID" value="WMB28760.1"/>
    <property type="molecule type" value="Genomic_DNA"/>
</dbReference>
<evidence type="ECO:0000313" key="2">
    <source>
        <dbReference type="EMBL" id="WMB28760.1"/>
    </source>
</evidence>
<organism evidence="2 3">
    <name type="scientific">Streptococcus didelphis</name>
    <dbReference type="NCBI Taxonomy" id="102886"/>
    <lineage>
        <taxon>Bacteria</taxon>
        <taxon>Bacillati</taxon>
        <taxon>Bacillota</taxon>
        <taxon>Bacilli</taxon>
        <taxon>Lactobacillales</taxon>
        <taxon>Streptococcaceae</taxon>
        <taxon>Streptococcus</taxon>
    </lineage>
</organism>
<keyword evidence="1" id="KW-1133">Transmembrane helix</keyword>
<feature type="transmembrane region" description="Helical" evidence="1">
    <location>
        <begin position="254"/>
        <end position="272"/>
    </location>
</feature>
<feature type="transmembrane region" description="Helical" evidence="1">
    <location>
        <begin position="200"/>
        <end position="221"/>
    </location>
</feature>
<proteinExistence type="predicted"/>
<protein>
    <submittedName>
        <fullName evidence="2">Uncharacterized protein</fullName>
    </submittedName>
</protein>
<name>A0ABY9LIQ8_9STRE</name>
<dbReference type="Proteomes" id="UP001238096">
    <property type="component" value="Chromosome"/>
</dbReference>
<evidence type="ECO:0000256" key="1">
    <source>
        <dbReference type="SAM" id="Phobius"/>
    </source>
</evidence>